<dbReference type="AlphaFoldDB" id="A0AAV4RFK9"/>
<proteinExistence type="predicted"/>
<accession>A0AAV4RFK9</accession>
<evidence type="ECO:0000313" key="2">
    <source>
        <dbReference type="Proteomes" id="UP001054945"/>
    </source>
</evidence>
<protein>
    <submittedName>
        <fullName evidence="1">Uncharacterized protein</fullName>
    </submittedName>
</protein>
<keyword evidence="2" id="KW-1185">Reference proteome</keyword>
<dbReference type="Proteomes" id="UP001054945">
    <property type="component" value="Unassembled WGS sequence"/>
</dbReference>
<gene>
    <name evidence="1" type="ORF">CEXT_722841</name>
</gene>
<comment type="caution">
    <text evidence="1">The sequence shown here is derived from an EMBL/GenBank/DDBJ whole genome shotgun (WGS) entry which is preliminary data.</text>
</comment>
<sequence length="106" mass="12068">MQSELIIVVRGILPCSGSSVRNASNIAFLNRFGWISNIIKEFFLGMVAFQNGLILKSASKSAKVVLEIRITVRKSLDWLMCSFELIHLLLQDAFCDTVPMWKMNRF</sequence>
<organism evidence="1 2">
    <name type="scientific">Caerostris extrusa</name>
    <name type="common">Bark spider</name>
    <name type="synonym">Caerostris bankana</name>
    <dbReference type="NCBI Taxonomy" id="172846"/>
    <lineage>
        <taxon>Eukaryota</taxon>
        <taxon>Metazoa</taxon>
        <taxon>Ecdysozoa</taxon>
        <taxon>Arthropoda</taxon>
        <taxon>Chelicerata</taxon>
        <taxon>Arachnida</taxon>
        <taxon>Araneae</taxon>
        <taxon>Araneomorphae</taxon>
        <taxon>Entelegynae</taxon>
        <taxon>Araneoidea</taxon>
        <taxon>Araneidae</taxon>
        <taxon>Caerostris</taxon>
    </lineage>
</organism>
<name>A0AAV4RFK9_CAEEX</name>
<reference evidence="1 2" key="1">
    <citation type="submission" date="2021-06" db="EMBL/GenBank/DDBJ databases">
        <title>Caerostris extrusa draft genome.</title>
        <authorList>
            <person name="Kono N."/>
            <person name="Arakawa K."/>
        </authorList>
    </citation>
    <scope>NUCLEOTIDE SEQUENCE [LARGE SCALE GENOMIC DNA]</scope>
</reference>
<dbReference type="EMBL" id="BPLR01007730">
    <property type="protein sequence ID" value="GIY19232.1"/>
    <property type="molecule type" value="Genomic_DNA"/>
</dbReference>
<evidence type="ECO:0000313" key="1">
    <source>
        <dbReference type="EMBL" id="GIY19232.1"/>
    </source>
</evidence>